<name>A0ABS1DIF7_9PROT</name>
<sequence length="113" mass="12845">MARTLAQVVEVTQVAEADVVAWVEQQWVLPGEEAGQWLFDESDVARVSLIQELRRDMDVNDDAMPVVLKLLDQVYGLRAALHEMQEAIQGLPDEQRQALQDRVQEVLRRHGQG</sequence>
<dbReference type="EMBL" id="NRRL01000054">
    <property type="protein sequence ID" value="MBK1669619.1"/>
    <property type="molecule type" value="Genomic_DNA"/>
</dbReference>
<evidence type="ECO:0000313" key="1">
    <source>
        <dbReference type="EMBL" id="MBK1669619.1"/>
    </source>
</evidence>
<dbReference type="Gene3D" id="1.10.1660.10">
    <property type="match status" value="1"/>
</dbReference>
<evidence type="ECO:0000313" key="2">
    <source>
        <dbReference type="Proteomes" id="UP001296873"/>
    </source>
</evidence>
<organism evidence="1 2">
    <name type="scientific">Rhodovibrio sodomensis</name>
    <dbReference type="NCBI Taxonomy" id="1088"/>
    <lineage>
        <taxon>Bacteria</taxon>
        <taxon>Pseudomonadati</taxon>
        <taxon>Pseudomonadota</taxon>
        <taxon>Alphaproteobacteria</taxon>
        <taxon>Rhodospirillales</taxon>
        <taxon>Rhodovibrionaceae</taxon>
        <taxon>Rhodovibrio</taxon>
    </lineage>
</organism>
<proteinExistence type="predicted"/>
<comment type="caution">
    <text evidence="1">The sequence shown here is derived from an EMBL/GenBank/DDBJ whole genome shotgun (WGS) entry which is preliminary data.</text>
</comment>
<reference evidence="1 2" key="1">
    <citation type="journal article" date="2020" name="Microorganisms">
        <title>Osmotic Adaptation and Compatible Solute Biosynthesis of Phototrophic Bacteria as Revealed from Genome Analyses.</title>
        <authorList>
            <person name="Imhoff J.F."/>
            <person name="Rahn T."/>
            <person name="Kunzel S."/>
            <person name="Keller A."/>
            <person name="Neulinger S.C."/>
        </authorList>
    </citation>
    <scope>NUCLEOTIDE SEQUENCE [LARGE SCALE GENOMIC DNA]</scope>
    <source>
        <strain evidence="1 2">DSM 9895</strain>
    </source>
</reference>
<protein>
    <recommendedName>
        <fullName evidence="3">Chaperone modulatory protein CbpM</fullName>
    </recommendedName>
</protein>
<keyword evidence="2" id="KW-1185">Reference proteome</keyword>
<gene>
    <name evidence="1" type="ORF">CKO28_16390</name>
</gene>
<accession>A0ABS1DIF7</accession>
<evidence type="ECO:0008006" key="3">
    <source>
        <dbReference type="Google" id="ProtNLM"/>
    </source>
</evidence>
<dbReference type="RefSeq" id="WP_200341951.1">
    <property type="nucleotide sequence ID" value="NZ_NRRL01000054.1"/>
</dbReference>
<dbReference type="Proteomes" id="UP001296873">
    <property type="component" value="Unassembled WGS sequence"/>
</dbReference>
<dbReference type="Pfam" id="PF13591">
    <property type="entry name" value="MerR_2"/>
    <property type="match status" value="1"/>
</dbReference>